<dbReference type="Proteomes" id="UP000035548">
    <property type="component" value="Chromosome"/>
</dbReference>
<dbReference type="EMBL" id="CP011546">
    <property type="protein sequence ID" value="AKK11385.1"/>
    <property type="molecule type" value="Genomic_DNA"/>
</dbReference>
<proteinExistence type="predicted"/>
<dbReference type="AlphaFoldDB" id="A0A0G3HF73"/>
<name>A0A0G3HF73_9CORY</name>
<evidence type="ECO:0000313" key="2">
    <source>
        <dbReference type="Proteomes" id="UP000035548"/>
    </source>
</evidence>
<gene>
    <name evidence="1" type="ORF">CUTER_06980</name>
</gene>
<organism evidence="1 2">
    <name type="scientific">Corynebacterium uterequi</name>
    <dbReference type="NCBI Taxonomy" id="1072256"/>
    <lineage>
        <taxon>Bacteria</taxon>
        <taxon>Bacillati</taxon>
        <taxon>Actinomycetota</taxon>
        <taxon>Actinomycetes</taxon>
        <taxon>Mycobacteriales</taxon>
        <taxon>Corynebacteriaceae</taxon>
        <taxon>Corynebacterium</taxon>
    </lineage>
</organism>
<dbReference type="KEGG" id="cut:CUTER_06980"/>
<protein>
    <submittedName>
        <fullName evidence="1">Uncharacterized protein</fullName>
    </submittedName>
</protein>
<keyword evidence="2" id="KW-1185">Reference proteome</keyword>
<reference evidence="1 2" key="1">
    <citation type="journal article" date="2015" name="Genome Announc.">
        <title>Virulence Factor Genes Detected in the Complete Genome Sequence of Corynebacterium uterequi DSM 45634, Isolated from the Uterus of a Maiden Mare.</title>
        <authorList>
            <person name="Ruckert C."/>
            <person name="Kriete M."/>
            <person name="Jaenicke S."/>
            <person name="Winkler A."/>
            <person name="Tauch A."/>
        </authorList>
    </citation>
    <scope>NUCLEOTIDE SEQUENCE [LARGE SCALE GENOMIC DNA]</scope>
    <source>
        <strain evidence="1 2">DSM 45634</strain>
    </source>
</reference>
<reference evidence="2" key="2">
    <citation type="submission" date="2015-05" db="EMBL/GenBank/DDBJ databases">
        <title>Complete genome sequence of Corynebacterium uterequi DSM 45634, isolated from the uterus of a maiden mare.</title>
        <authorList>
            <person name="Ruckert C."/>
            <person name="Albersmeier A."/>
            <person name="Winkler A."/>
            <person name="Tauch A."/>
        </authorList>
    </citation>
    <scope>NUCLEOTIDE SEQUENCE [LARGE SCALE GENOMIC DNA]</scope>
    <source>
        <strain evidence="2">DSM 45634</strain>
    </source>
</reference>
<sequence>MLSVLLGLVAWVAYRYLVAYDGPKNPLTWVIPVDLAIYRMAGAEMLRGGLLYDTAYVFDLTLYLPALFQPALRAPHATVG</sequence>
<evidence type="ECO:0000313" key="1">
    <source>
        <dbReference type="EMBL" id="AKK11385.1"/>
    </source>
</evidence>
<dbReference type="PATRIC" id="fig|1072256.5.peg.1380"/>
<accession>A0A0G3HF73</accession>